<dbReference type="EMBL" id="PCWQ01000003">
    <property type="protein sequence ID" value="PIR07350.1"/>
    <property type="molecule type" value="Genomic_DNA"/>
</dbReference>
<feature type="non-terminal residue" evidence="2">
    <location>
        <position position="258"/>
    </location>
</feature>
<feature type="compositionally biased region" description="Basic and acidic residues" evidence="1">
    <location>
        <begin position="183"/>
        <end position="209"/>
    </location>
</feature>
<dbReference type="Proteomes" id="UP000230564">
    <property type="component" value="Unassembled WGS sequence"/>
</dbReference>
<evidence type="ECO:0000313" key="2">
    <source>
        <dbReference type="EMBL" id="PIR07350.1"/>
    </source>
</evidence>
<name>A0A2H0NEN2_9BACT</name>
<evidence type="ECO:0000256" key="1">
    <source>
        <dbReference type="SAM" id="MobiDB-lite"/>
    </source>
</evidence>
<gene>
    <name evidence="2" type="ORF">COV55_00115</name>
</gene>
<reference evidence="2 3" key="1">
    <citation type="submission" date="2017-09" db="EMBL/GenBank/DDBJ databases">
        <title>Depth-based differentiation of microbial function through sediment-hosted aquifers and enrichment of novel symbionts in the deep terrestrial subsurface.</title>
        <authorList>
            <person name="Probst A.J."/>
            <person name="Ladd B."/>
            <person name="Jarett J.K."/>
            <person name="Geller-Mcgrath D.E."/>
            <person name="Sieber C.M."/>
            <person name="Emerson J.B."/>
            <person name="Anantharaman K."/>
            <person name="Thomas B.C."/>
            <person name="Malmstrom R."/>
            <person name="Stieglmeier M."/>
            <person name="Klingl A."/>
            <person name="Woyke T."/>
            <person name="Ryan C.M."/>
            <person name="Banfield J.F."/>
        </authorList>
    </citation>
    <scope>NUCLEOTIDE SEQUENCE [LARGE SCALE GENOMIC DNA]</scope>
    <source>
        <strain evidence="2">CG11_big_fil_rev_8_21_14_0_20_36_20</strain>
    </source>
</reference>
<accession>A0A2H0NEN2</accession>
<dbReference type="AlphaFoldDB" id="A0A2H0NEN2"/>
<feature type="compositionally biased region" description="Acidic residues" evidence="1">
    <location>
        <begin position="164"/>
        <end position="173"/>
    </location>
</feature>
<comment type="caution">
    <text evidence="2">The sequence shown here is derived from an EMBL/GenBank/DDBJ whole genome shotgun (WGS) entry which is preliminary data.</text>
</comment>
<proteinExistence type="predicted"/>
<protein>
    <submittedName>
        <fullName evidence="2">Uncharacterized protein</fullName>
    </submittedName>
</protein>
<sequence>MAEIKTKYLFKRKIIDIKDLVGRSDSKGRAFFLASLEKTPSITNLFSKTERFNVSETESLASANIKAIEKQELVISSNRYYTYLFPSDLVRALSDFAKIFSEKDQTLSLFAKERLELVKRWGNFDHGDETIDEIAFFENVKEIQNLSNLIVSSFQEHPELILGDTDENHDDDDSPIKKKKKTDKHDDKEDDGGGKDEDPEKDLLDEKKAKSAVVPNISQVNRPTKVDLLLGKDDFTQQQKNRIQYETGWLYNRAVYEM</sequence>
<feature type="region of interest" description="Disordered" evidence="1">
    <location>
        <begin position="162"/>
        <end position="218"/>
    </location>
</feature>
<organism evidence="2 3">
    <name type="scientific">Candidatus Komeilibacteria bacterium CG11_big_fil_rev_8_21_14_0_20_36_20</name>
    <dbReference type="NCBI Taxonomy" id="1974477"/>
    <lineage>
        <taxon>Bacteria</taxon>
        <taxon>Candidatus Komeiliibacteriota</taxon>
    </lineage>
</organism>
<evidence type="ECO:0000313" key="3">
    <source>
        <dbReference type="Proteomes" id="UP000230564"/>
    </source>
</evidence>